<name>A0A7J6US29_THATH</name>
<comment type="caution">
    <text evidence="1">The sequence shown here is derived from an EMBL/GenBank/DDBJ whole genome shotgun (WGS) entry which is preliminary data.</text>
</comment>
<protein>
    <submittedName>
        <fullName evidence="1">Uncharacterized protein</fullName>
    </submittedName>
</protein>
<dbReference type="AlphaFoldDB" id="A0A7J6US29"/>
<dbReference type="EMBL" id="JABWDY010044518">
    <property type="protein sequence ID" value="KAF5175080.1"/>
    <property type="molecule type" value="Genomic_DNA"/>
</dbReference>
<dbReference type="Proteomes" id="UP000554482">
    <property type="component" value="Unassembled WGS sequence"/>
</dbReference>
<evidence type="ECO:0000313" key="2">
    <source>
        <dbReference type="Proteomes" id="UP000554482"/>
    </source>
</evidence>
<reference evidence="1 2" key="1">
    <citation type="submission" date="2020-06" db="EMBL/GenBank/DDBJ databases">
        <title>Transcriptomic and genomic resources for Thalictrum thalictroides and T. hernandezii: Facilitating candidate gene discovery in an emerging model plant lineage.</title>
        <authorList>
            <person name="Arias T."/>
            <person name="Riano-Pachon D.M."/>
            <person name="Di Stilio V.S."/>
        </authorList>
    </citation>
    <scope>NUCLEOTIDE SEQUENCE [LARGE SCALE GENOMIC DNA]</scope>
    <source>
        <strain evidence="2">cv. WT478/WT964</strain>
        <tissue evidence="1">Leaves</tissue>
    </source>
</reference>
<proteinExistence type="predicted"/>
<organism evidence="1 2">
    <name type="scientific">Thalictrum thalictroides</name>
    <name type="common">Rue-anemone</name>
    <name type="synonym">Anemone thalictroides</name>
    <dbReference type="NCBI Taxonomy" id="46969"/>
    <lineage>
        <taxon>Eukaryota</taxon>
        <taxon>Viridiplantae</taxon>
        <taxon>Streptophyta</taxon>
        <taxon>Embryophyta</taxon>
        <taxon>Tracheophyta</taxon>
        <taxon>Spermatophyta</taxon>
        <taxon>Magnoliopsida</taxon>
        <taxon>Ranunculales</taxon>
        <taxon>Ranunculaceae</taxon>
        <taxon>Thalictroideae</taxon>
        <taxon>Thalictrum</taxon>
    </lineage>
</organism>
<evidence type="ECO:0000313" key="1">
    <source>
        <dbReference type="EMBL" id="KAF5175080.1"/>
    </source>
</evidence>
<gene>
    <name evidence="1" type="ORF">FRX31_035333</name>
</gene>
<accession>A0A7J6US29</accession>
<keyword evidence="2" id="KW-1185">Reference proteome</keyword>
<sequence length="60" mass="7032">MLKIQITQTCLTQNLEERVRRKITIALTQNLREFSGNNRTIMKVALNGSAIINDWICHYR</sequence>